<evidence type="ECO:0000256" key="2">
    <source>
        <dbReference type="ARBA" id="ARBA00022448"/>
    </source>
</evidence>
<evidence type="ECO:0000313" key="10">
    <source>
        <dbReference type="EMBL" id="GAL62912.1"/>
    </source>
</evidence>
<evidence type="ECO:0000256" key="5">
    <source>
        <dbReference type="ARBA" id="ARBA00023136"/>
    </source>
</evidence>
<comment type="caution">
    <text evidence="10">The sequence shown here is derived from an EMBL/GenBank/DDBJ whole genome shotgun (WGS) entry which is preliminary data.</text>
</comment>
<evidence type="ECO:0000259" key="9">
    <source>
        <dbReference type="Pfam" id="PF07715"/>
    </source>
</evidence>
<feature type="domain" description="TonB-dependent receptor plug" evidence="9">
    <location>
        <begin position="119"/>
        <end position="225"/>
    </location>
</feature>
<dbReference type="InterPro" id="IPR008969">
    <property type="entry name" value="CarboxyPept-like_regulatory"/>
</dbReference>
<keyword evidence="4 7" id="KW-0812">Transmembrane</keyword>
<gene>
    <name evidence="10" type="ORF">JCM19300_3480</name>
</gene>
<organism evidence="10 11">
    <name type="scientific">Algibacter lectus</name>
    <dbReference type="NCBI Taxonomy" id="221126"/>
    <lineage>
        <taxon>Bacteria</taxon>
        <taxon>Pseudomonadati</taxon>
        <taxon>Bacteroidota</taxon>
        <taxon>Flavobacteriia</taxon>
        <taxon>Flavobacteriales</taxon>
        <taxon>Flavobacteriaceae</taxon>
        <taxon>Algibacter</taxon>
    </lineage>
</organism>
<keyword evidence="8" id="KW-0732">Signal</keyword>
<comment type="similarity">
    <text evidence="7">Belongs to the TonB-dependent receptor family.</text>
</comment>
<evidence type="ECO:0000256" key="3">
    <source>
        <dbReference type="ARBA" id="ARBA00022452"/>
    </source>
</evidence>
<comment type="subcellular location">
    <subcellularLocation>
        <location evidence="1 7">Cell outer membrane</location>
        <topology evidence="1 7">Multi-pass membrane protein</topology>
    </subcellularLocation>
</comment>
<dbReference type="AlphaFoldDB" id="A0A090W5X7"/>
<protein>
    <submittedName>
        <fullName evidence="10">TonB family protein</fullName>
    </submittedName>
</protein>
<evidence type="ECO:0000256" key="6">
    <source>
        <dbReference type="ARBA" id="ARBA00023237"/>
    </source>
</evidence>
<dbReference type="Pfam" id="PF13715">
    <property type="entry name" value="CarbopepD_reg_2"/>
    <property type="match status" value="1"/>
</dbReference>
<name>A0A090W5X7_9FLAO</name>
<dbReference type="InterPro" id="IPR023996">
    <property type="entry name" value="TonB-dep_OMP_SusC/RagA"/>
</dbReference>
<feature type="chain" id="PRO_5001865862" evidence="8">
    <location>
        <begin position="26"/>
        <end position="1033"/>
    </location>
</feature>
<sequence length="1033" mass="111829">MKKHKRFKKVYLLLLSFCFAFTLSAQQKTITGTVTSATDNQPLPGVNVIAKGTNTGASTDFDGNYSITVEGSNTILSFSYVGFVQKTVTVGNQSKINVALDEDVSALEEVVVVGYGARKKSDVTGSVSSVKTAELTAFPVLDATQALQGRAAGVNVQSNNGGEPGAPISISIRGNTSINASSNPLIVVDGFVGANMPQSGDIESMQILKDASATAIYGSQGSNGVVLVTTKKGRSGRLNIELNSTYSVQSTANELNLLNANDFTDYQNQVRQNVAITNSTTASPYIQGDFDTDWQDLIYRSGSVQNHQLSVSGGSDKVNYYASGTYFNQDGVLVNSGYERASFLSNLDAQVTDKLKLGVNLTGGISTKNGVSTQSDGSVTVGGDDVVSLAMRFAPDKGIYNADGSFTTNDQVGDEVDNPWAVATQRDDDTEIEDFRANFYANYDIVEGLAFKTTFGISTKNTFRGIYMPRTLEVTAGGSTQGRAIMSEDKTKNVLTENYLTYNKEIGKGNLTLLAGLSYQKTTSKGFSNEGTGTISDSFSYYGLWTATNLIQQGSGDIYVTEKEIQSQFGRINFDYDDKYLITATIRRDGASNFATNEKYAIFPSGALGWKVSNEDFLKDNETISNLKLRASYGVTGNPSIGAYESLASLENIYASSNGTTVQAVTPYQPANPDLKWESSYQFNAGVDLALLNNKISLSVDYYNIDTKDLIMRDNGLPWYLGFYNDQILKNVGEINNTGIEVFLSTKNITTDNFSWSTDFVFSKNKNTVTTLINGDDWFGNGAPSYFSVNNTYILREGEEVGLFYGLDYAGVYQGGTAPAGTATLPGGVEGDPLFYDIADEDGVSDGVIDDGDRTVIGNPNPDFTWGITNDFRYKNWDLNLFFQGSQGGEIFNMTNVQLNNGDANTTYAYFNNAWTPSNTDTDQPRVGNNSNREISSRFVEDGSYVRLKNLAVGYNLPSDVLKTIGVEKLRLSVSAQNLLTITNYSGLDPEVNYAGAQGGQNGNNTASNTVRGFDFGNYPTVQSFSFSLNLTF</sequence>
<evidence type="ECO:0000313" key="11">
    <source>
        <dbReference type="Proteomes" id="UP000029644"/>
    </source>
</evidence>
<dbReference type="GO" id="GO:0009279">
    <property type="term" value="C:cell outer membrane"/>
    <property type="evidence" value="ECO:0007669"/>
    <property type="project" value="UniProtKB-SubCell"/>
</dbReference>
<dbReference type="Proteomes" id="UP000029644">
    <property type="component" value="Unassembled WGS sequence"/>
</dbReference>
<keyword evidence="3 7" id="KW-1134">Transmembrane beta strand</keyword>
<evidence type="ECO:0000256" key="7">
    <source>
        <dbReference type="PROSITE-ProRule" id="PRU01360"/>
    </source>
</evidence>
<dbReference type="InterPro" id="IPR036942">
    <property type="entry name" value="Beta-barrel_TonB_sf"/>
</dbReference>
<keyword evidence="6 7" id="KW-0998">Cell outer membrane</keyword>
<dbReference type="SUPFAM" id="SSF56935">
    <property type="entry name" value="Porins"/>
    <property type="match status" value="1"/>
</dbReference>
<dbReference type="PROSITE" id="PS52016">
    <property type="entry name" value="TONB_DEPENDENT_REC_3"/>
    <property type="match status" value="1"/>
</dbReference>
<reference evidence="10 11" key="1">
    <citation type="journal article" date="2014" name="Genome Announc.">
        <title>Draft Genome Sequences of Marine Flavobacterium Algibacter lectus Strains SS8 and NR4.</title>
        <authorList>
            <person name="Takatani N."/>
            <person name="Nakanishi M."/>
            <person name="Meirelles P."/>
            <person name="Mino S."/>
            <person name="Suda W."/>
            <person name="Oshima K."/>
            <person name="Hattori M."/>
            <person name="Ohkuma M."/>
            <person name="Hosokawa M."/>
            <person name="Miyashita K."/>
            <person name="Thompson F.L."/>
            <person name="Niwa A."/>
            <person name="Sawabe T."/>
            <person name="Sawabe T."/>
        </authorList>
    </citation>
    <scope>NUCLEOTIDE SEQUENCE [LARGE SCALE GENOMIC DNA]</scope>
    <source>
        <strain evidence="10 11">JCM 19300</strain>
    </source>
</reference>
<dbReference type="OrthoDB" id="9768177at2"/>
<dbReference type="InterPro" id="IPR039426">
    <property type="entry name" value="TonB-dep_rcpt-like"/>
</dbReference>
<keyword evidence="2 7" id="KW-0813">Transport</keyword>
<keyword evidence="5 7" id="KW-0472">Membrane</keyword>
<dbReference type="InterPro" id="IPR037066">
    <property type="entry name" value="Plug_dom_sf"/>
</dbReference>
<proteinExistence type="inferred from homology"/>
<dbReference type="Gene3D" id="2.170.130.10">
    <property type="entry name" value="TonB-dependent receptor, plug domain"/>
    <property type="match status" value="1"/>
</dbReference>
<dbReference type="Gene3D" id="2.40.170.20">
    <property type="entry name" value="TonB-dependent receptor, beta-barrel domain"/>
    <property type="match status" value="1"/>
</dbReference>
<dbReference type="Pfam" id="PF07715">
    <property type="entry name" value="Plug"/>
    <property type="match status" value="1"/>
</dbReference>
<dbReference type="RefSeq" id="WP_042504725.1">
    <property type="nucleotide sequence ID" value="NZ_BBNQ01000008.1"/>
</dbReference>
<dbReference type="NCBIfam" id="TIGR04057">
    <property type="entry name" value="SusC_RagA_signa"/>
    <property type="match status" value="1"/>
</dbReference>
<feature type="signal peptide" evidence="8">
    <location>
        <begin position="1"/>
        <end position="25"/>
    </location>
</feature>
<evidence type="ECO:0000256" key="8">
    <source>
        <dbReference type="SAM" id="SignalP"/>
    </source>
</evidence>
<dbReference type="EMBL" id="BBNQ01000008">
    <property type="protein sequence ID" value="GAL62912.1"/>
    <property type="molecule type" value="Genomic_DNA"/>
</dbReference>
<dbReference type="Gene3D" id="2.60.40.1120">
    <property type="entry name" value="Carboxypeptidase-like, regulatory domain"/>
    <property type="match status" value="1"/>
</dbReference>
<dbReference type="InterPro" id="IPR023997">
    <property type="entry name" value="TonB-dep_OMP_SusC/RagA_CS"/>
</dbReference>
<accession>A0A090W5X7</accession>
<dbReference type="NCBIfam" id="TIGR04056">
    <property type="entry name" value="OMP_RagA_SusC"/>
    <property type="match status" value="1"/>
</dbReference>
<evidence type="ECO:0000256" key="4">
    <source>
        <dbReference type="ARBA" id="ARBA00022692"/>
    </source>
</evidence>
<evidence type="ECO:0000256" key="1">
    <source>
        <dbReference type="ARBA" id="ARBA00004571"/>
    </source>
</evidence>
<dbReference type="InterPro" id="IPR012910">
    <property type="entry name" value="Plug_dom"/>
</dbReference>
<dbReference type="SUPFAM" id="SSF49464">
    <property type="entry name" value="Carboxypeptidase regulatory domain-like"/>
    <property type="match status" value="1"/>
</dbReference>